<proteinExistence type="predicted"/>
<dbReference type="Proteomes" id="UP000009328">
    <property type="component" value="Unassembled WGS sequence"/>
</dbReference>
<dbReference type="InParanoid" id="K0KL52"/>
<sequence>MLLNCTTPNQFKRGFNINSKVNPVENEITGYKVNFPAAHKVNYPVDKEITTVHKVNFPAKIEATSGYSVDYTDCVIQQEAFYLKFKKNSNLSLILTKNQNHNFNCYIISNLNDGKICEDKLCEAMQRYLSLQEECIVVQEKISIERLHLSLDYYNQKFNVNFFVLIEVQPLLELLELLQVENVWPIVYLLNELMLLITQEDDTIENLD</sequence>
<accession>K0KL52</accession>
<dbReference type="AlphaFoldDB" id="K0KL52"/>
<evidence type="ECO:0000313" key="2">
    <source>
        <dbReference type="Proteomes" id="UP000009328"/>
    </source>
</evidence>
<protein>
    <submittedName>
        <fullName evidence="1">Uncharacterized protein</fullName>
    </submittedName>
</protein>
<dbReference type="HOGENOM" id="CLU_1321817_0_0_1"/>
<gene>
    <name evidence="1" type="ORF">BN7_3275</name>
</gene>
<reference evidence="1 2" key="1">
    <citation type="journal article" date="2012" name="Eukaryot. Cell">
        <title>Draft genome sequence of Wickerhamomyces ciferrii NRRL Y-1031 F-60-10.</title>
        <authorList>
            <person name="Schneider J."/>
            <person name="Andrea H."/>
            <person name="Blom J."/>
            <person name="Jaenicke S."/>
            <person name="Ruckert C."/>
            <person name="Schorsch C."/>
            <person name="Szczepanowski R."/>
            <person name="Farwick M."/>
            <person name="Goesmann A."/>
            <person name="Puhler A."/>
            <person name="Schaffer S."/>
            <person name="Tauch A."/>
            <person name="Kohler T."/>
            <person name="Brinkrolf K."/>
        </authorList>
    </citation>
    <scope>NUCLEOTIDE SEQUENCE [LARGE SCALE GENOMIC DNA]</scope>
    <source>
        <strain evidence="2">ATCC 14091 / BCRC 22168 / CBS 111 / JCM 3599 / NBRC 0793 / NRRL Y-1031 F-60-10</strain>
    </source>
</reference>
<comment type="caution">
    <text evidence="1">The sequence shown here is derived from an EMBL/GenBank/DDBJ whole genome shotgun (WGS) entry which is preliminary data.</text>
</comment>
<dbReference type="EMBL" id="CAIF01000088">
    <property type="protein sequence ID" value="CCH43721.1"/>
    <property type="molecule type" value="Genomic_DNA"/>
</dbReference>
<evidence type="ECO:0000313" key="1">
    <source>
        <dbReference type="EMBL" id="CCH43721.1"/>
    </source>
</evidence>
<keyword evidence="2" id="KW-1185">Reference proteome</keyword>
<organism evidence="1 2">
    <name type="scientific">Wickerhamomyces ciferrii (strain ATCC 14091 / BCRC 22168 / CBS 111 / JCM 3599 / NBRC 0793 / NRRL Y-1031 F-60-10)</name>
    <name type="common">Yeast</name>
    <name type="synonym">Pichia ciferrii</name>
    <dbReference type="NCBI Taxonomy" id="1206466"/>
    <lineage>
        <taxon>Eukaryota</taxon>
        <taxon>Fungi</taxon>
        <taxon>Dikarya</taxon>
        <taxon>Ascomycota</taxon>
        <taxon>Saccharomycotina</taxon>
        <taxon>Saccharomycetes</taxon>
        <taxon>Phaffomycetales</taxon>
        <taxon>Wickerhamomycetaceae</taxon>
        <taxon>Wickerhamomyces</taxon>
    </lineage>
</organism>
<name>K0KL52_WICCF</name>